<gene>
    <name evidence="2" type="ORF">BOX15_Mlig007330g2</name>
</gene>
<organism evidence="2 3">
    <name type="scientific">Macrostomum lignano</name>
    <dbReference type="NCBI Taxonomy" id="282301"/>
    <lineage>
        <taxon>Eukaryota</taxon>
        <taxon>Metazoa</taxon>
        <taxon>Spiralia</taxon>
        <taxon>Lophotrochozoa</taxon>
        <taxon>Platyhelminthes</taxon>
        <taxon>Rhabditophora</taxon>
        <taxon>Macrostomorpha</taxon>
        <taxon>Macrostomida</taxon>
        <taxon>Macrostomidae</taxon>
        <taxon>Macrostomum</taxon>
    </lineage>
</organism>
<feature type="compositionally biased region" description="Low complexity" evidence="1">
    <location>
        <begin position="62"/>
        <end position="71"/>
    </location>
</feature>
<sequence>HPDPAAEVGGHTTSSVSMALPSTSTSSLATATLQQTVLNSDNDFSKKTTNHIDSVSRHDTTHTTTSSSNSSNDKHSNEDSAQCNGEAVAAAVGVGSGAGSVAHPLLQPEHVGLIAELRALARPLRGAEEAERLAQIHK</sequence>
<evidence type="ECO:0000313" key="3">
    <source>
        <dbReference type="Proteomes" id="UP000215902"/>
    </source>
</evidence>
<evidence type="ECO:0000313" key="2">
    <source>
        <dbReference type="EMBL" id="PAA88850.1"/>
    </source>
</evidence>
<accession>A0A267GS53</accession>
<dbReference type="Proteomes" id="UP000215902">
    <property type="component" value="Unassembled WGS sequence"/>
</dbReference>
<feature type="region of interest" description="Disordered" evidence="1">
    <location>
        <begin position="1"/>
        <end position="84"/>
    </location>
</feature>
<comment type="caution">
    <text evidence="2">The sequence shown here is derived from an EMBL/GenBank/DDBJ whole genome shotgun (WGS) entry which is preliminary data.</text>
</comment>
<feature type="non-terminal residue" evidence="2">
    <location>
        <position position="138"/>
    </location>
</feature>
<feature type="compositionally biased region" description="Low complexity" evidence="1">
    <location>
        <begin position="13"/>
        <end position="33"/>
    </location>
</feature>
<name>A0A267GS53_9PLAT</name>
<keyword evidence="3" id="KW-1185">Reference proteome</keyword>
<evidence type="ECO:0000256" key="1">
    <source>
        <dbReference type="SAM" id="MobiDB-lite"/>
    </source>
</evidence>
<proteinExistence type="predicted"/>
<protein>
    <submittedName>
        <fullName evidence="2">Uncharacterized protein</fullName>
    </submittedName>
</protein>
<feature type="non-terminal residue" evidence="2">
    <location>
        <position position="1"/>
    </location>
</feature>
<dbReference type="EMBL" id="NIVC01000173">
    <property type="protein sequence ID" value="PAA88850.1"/>
    <property type="molecule type" value="Genomic_DNA"/>
</dbReference>
<reference evidence="2 3" key="1">
    <citation type="submission" date="2017-06" db="EMBL/GenBank/DDBJ databases">
        <title>A platform for efficient transgenesis in Macrostomum lignano, a flatworm model organism for stem cell research.</title>
        <authorList>
            <person name="Berezikov E."/>
        </authorList>
    </citation>
    <scope>NUCLEOTIDE SEQUENCE [LARGE SCALE GENOMIC DNA]</scope>
    <source>
        <strain evidence="2">DV1</strain>
        <tissue evidence="2">Whole organism</tissue>
    </source>
</reference>
<dbReference type="AlphaFoldDB" id="A0A267GS53"/>